<reference evidence="3 4" key="1">
    <citation type="submission" date="2020-12" db="EMBL/GenBank/DDBJ databases">
        <title>Identification and biosynthesis of polyene macrolides produced by Streptomyces alfalfae Men-myco-93-63.</title>
        <authorList>
            <person name="Liu D."/>
            <person name="Li Y."/>
            <person name="Liu L."/>
            <person name="Han X."/>
            <person name="Shen F."/>
        </authorList>
    </citation>
    <scope>NUCLEOTIDE SEQUENCE [LARGE SCALE GENOMIC DNA]</scope>
    <source>
        <strain evidence="3 4">Men-myco-93-63</strain>
    </source>
</reference>
<dbReference type="EMBL" id="CP065959">
    <property type="protein sequence ID" value="QQC87678.1"/>
    <property type="molecule type" value="Genomic_DNA"/>
</dbReference>
<feature type="region of interest" description="Disordered" evidence="1">
    <location>
        <begin position="93"/>
        <end position="114"/>
    </location>
</feature>
<dbReference type="NCBIfam" id="NF038083">
    <property type="entry name" value="CU044_5270_fam"/>
    <property type="match status" value="1"/>
</dbReference>
<evidence type="ECO:0000256" key="2">
    <source>
        <dbReference type="SAM" id="Phobius"/>
    </source>
</evidence>
<feature type="region of interest" description="Disordered" evidence="1">
    <location>
        <begin position="345"/>
        <end position="366"/>
    </location>
</feature>
<accession>A0A7T4TWI5</accession>
<evidence type="ECO:0000313" key="3">
    <source>
        <dbReference type="EMBL" id="QQC87678.1"/>
    </source>
</evidence>
<dbReference type="InterPro" id="IPR047789">
    <property type="entry name" value="CU044_5270-like"/>
</dbReference>
<feature type="compositionally biased region" description="Basic and acidic residues" evidence="1">
    <location>
        <begin position="97"/>
        <end position="110"/>
    </location>
</feature>
<keyword evidence="2" id="KW-0472">Membrane</keyword>
<dbReference type="RefSeq" id="WP_198501788.1">
    <property type="nucleotide sequence ID" value="NZ_CP065959.1"/>
</dbReference>
<keyword evidence="2" id="KW-0812">Transmembrane</keyword>
<evidence type="ECO:0000256" key="1">
    <source>
        <dbReference type="SAM" id="MobiDB-lite"/>
    </source>
</evidence>
<name>A0A7T4TWI5_9ACTN</name>
<proteinExistence type="predicted"/>
<evidence type="ECO:0000313" key="4">
    <source>
        <dbReference type="Proteomes" id="UP000596130"/>
    </source>
</evidence>
<sequence length="366" mass="39421">MNHEDTSRSRDRRHSDAEAIAGLLPVPADCDLPDERYLHHKELLMRHIDEDNANAKTARAPASRPRRPLLRPALLVPVTAFAVAVAVVGGVVATGGDENRPTAAERHEPGQGRPATVLLDRISTAALKDDAPKVGDDQYLYTRSKIREADVTSGKAVVSPLRDLETWSSQKPGPQKKLGISRSDGETVDINAQLGDTEGTEPGLSRPTYRWLAALPTDPDALLKYLYAKTPKHAGTERDQAVFDEIGSLLGGVMPPDTAGALYRAAALIPGVEKTDEAKDAIGRQGLGIRRDDATFGTRTEWVFDPDGLAFLGSRSYLTEDGAHGERGTLLYSSALIAQAVVDEAGQEPGPRHRVKLRGAETARPS</sequence>
<gene>
    <name evidence="3" type="ORF">I8755_04090</name>
</gene>
<keyword evidence="2" id="KW-1133">Transmembrane helix</keyword>
<feature type="transmembrane region" description="Helical" evidence="2">
    <location>
        <begin position="73"/>
        <end position="93"/>
    </location>
</feature>
<dbReference type="Proteomes" id="UP000596130">
    <property type="component" value="Chromosome"/>
</dbReference>
<dbReference type="AlphaFoldDB" id="A0A7T4TWI5"/>
<protein>
    <submittedName>
        <fullName evidence="3">CU044_5270 family protein</fullName>
    </submittedName>
</protein>
<organism evidence="3 4">
    <name type="scientific">Streptomyces alfalfae</name>
    <dbReference type="NCBI Taxonomy" id="1642299"/>
    <lineage>
        <taxon>Bacteria</taxon>
        <taxon>Bacillati</taxon>
        <taxon>Actinomycetota</taxon>
        <taxon>Actinomycetes</taxon>
        <taxon>Kitasatosporales</taxon>
        <taxon>Streptomycetaceae</taxon>
        <taxon>Streptomyces</taxon>
    </lineage>
</organism>